<feature type="compositionally biased region" description="Basic and acidic residues" evidence="2">
    <location>
        <begin position="980"/>
        <end position="992"/>
    </location>
</feature>
<feature type="region of interest" description="Disordered" evidence="2">
    <location>
        <begin position="429"/>
        <end position="458"/>
    </location>
</feature>
<comment type="caution">
    <text evidence="3">The sequence shown here is derived from an EMBL/GenBank/DDBJ whole genome shotgun (WGS) entry which is preliminary data.</text>
</comment>
<dbReference type="PANTHER" id="PTHR13958:SF3">
    <property type="entry name" value="CAP-GLY DOMAIN-CONTAINING PROTEIN-RELATED"/>
    <property type="match status" value="1"/>
</dbReference>
<feature type="region of interest" description="Disordered" evidence="2">
    <location>
        <begin position="903"/>
        <end position="1052"/>
    </location>
</feature>
<feature type="region of interest" description="Disordered" evidence="2">
    <location>
        <begin position="1802"/>
        <end position="1845"/>
    </location>
</feature>
<feature type="compositionally biased region" description="Polar residues" evidence="2">
    <location>
        <begin position="963"/>
        <end position="976"/>
    </location>
</feature>
<feature type="compositionally biased region" description="Basic and acidic residues" evidence="2">
    <location>
        <begin position="1604"/>
        <end position="1635"/>
    </location>
</feature>
<feature type="coiled-coil region" evidence="1">
    <location>
        <begin position="277"/>
        <end position="339"/>
    </location>
</feature>
<feature type="region of interest" description="Disordered" evidence="2">
    <location>
        <begin position="1502"/>
        <end position="1763"/>
    </location>
</feature>
<dbReference type="GO" id="GO:0034453">
    <property type="term" value="P:microtubule anchoring"/>
    <property type="evidence" value="ECO:0007669"/>
    <property type="project" value="InterPro"/>
</dbReference>
<feature type="compositionally biased region" description="Polar residues" evidence="2">
    <location>
        <begin position="1363"/>
        <end position="1377"/>
    </location>
</feature>
<dbReference type="GO" id="GO:0008017">
    <property type="term" value="F:microtubule binding"/>
    <property type="evidence" value="ECO:0007669"/>
    <property type="project" value="InterPro"/>
</dbReference>
<sequence length="2082" mass="235214">MSAYGEALDLSDIASAWNTMGQAKNLLIRTEERANSERNSVDRLPSYISNTSSESYPRLDMVYGKRVSDYSLNNGTQNEDDYSSTSVRFLNDTPKAAPGLNLSDDHLSKLHQTIEEQRKSSGKKVHNDEERVTPKMYDLYENQNTTTKVRKIATGSTRPTYKGFNEPVRAAVKRSASGAKKPARPKLSRDFSNDELETKPAPQKSNRILAKSKPEKSDLITTNCWREGQQAVKDEIGPAPRLEKRVVKIEGGDTVREISEKNLSAEARSVLDDIKRKNHFSKERRSERAKIQQVEAEIVAARVRRTDSKQVQEYIKKQKNERKKQMELEREEKKKLQEMKLKQLQDIYKKQRESSQTKYARTKTLTDQSNVSAITPDNSCIIHSAPHSSANSSGLAHDSSIDNLIDRYISKTVPKSSSSSVDELIKKYASPPASQGEPEPTPESAPKSRQRQTSKRDRLAALCKTASELQSKLKMEVNKINMFMHTNTDLTVPDSTLPKEYIAKSIEVDNDKSIDEDPETVPGVEGLRALASKRYDNEYANLPTSLLGGGDDLNGRELQREDLDSFDIDKDMPEYYDLEPSSIRKPATFTRCDNIRNPNKISSKYEKLNRGLDHVDLQTRSDRYNVLNILERQKYRVSTTELDDNIPKVESRHSDASEIGAVVENKFGAPNLEMPLLASSMDKSRESLSEIYQKEIVYEDDNAHTPLDSKMFDSVKTDQSEASISEETLTNILSDDLNDSYNDLSSDKLDPICGRYSPSTLERRLAAELDLYEGVDAHYKQLEGVENLRDVTLAKQESVSLAQILKTQEIQHSQRMAELELKAQQHRFDSERSLAEAKLDHERKLLDTRNRSKDETSEEKHHLRENMRDIFKDQIERSSRLQERVVESVGEIARHSATAAVSAALEHLQPKPTEKTLLENRSTQFSYRSNGASPSYSQTFDNDDLSEKSQKSSYSESIITSKATSALESRTDGSISEESDALKGSDRSERSQSHIKTSISEYVSRKSDTKSRSSVSEKLPKKSTSTMSVEENLNTLSEGSDDGKTAEIQTDSVYNDRNEDYSMEFDYSIAEKSFSEVLPSKVHYDSVKSSLSDVSGVSINDISKTENEGHTAFSTSGSFAAFNANMLKQYIAEEELRSQHQLALLKLREKAVQEKMKAELEWQKTQTQSRKDRRTDDPYPKKRSRSVLLSLEQEKAEIERRKSEMKQASVQRRLILKGLRAEKEKKIQKSKLSSKDRDEFLTDDKSKTTEQSIEEETTPKASESDVSKQVTSPSGDNVLSKLKKFKIHEKHLTKREQKLKLRRKQAEELLQWKERLDAEERCIRALEQEALSVYERKNLDEHFSELLKAGPSKSSDSIKEDTSYNQSAISEHVSPSTRDNDSENESFDLETRIAQLKQQVLKKRAHAEELAKKKRREKLQEEEKKLKDELQLLSSQPRRASSKEDTVSESSDILSEKITTQSISESIQKSRSNITSYSADFSTTKSGAPSHLSGKKVVSISEAPGEEIITEEVESEVDPSKSEMKLSIHSKSASDDEHDVDRLDTGRNIPEVDEDEVSKKDSIAVSIKGSISEDIQENSVALPESVNKDSYKTSFTRSSISESISERSYESDRSEKSNKSKSESSEKSYKSDQSEKNSVSYRAGKTSSVEEVYSGSESEETTASISRGSSSTSAESSSRTSAADKNQHSTTSSRKPTEKSETKDLSSSAIIEDVEEIVEEDISESSSSDSSKRIIAEKSSVSEPEQVPEDVSEHIEELSLENEKAQTKFTKKDIEETTDKLLNDATKKLLNETVSHIIAIKREKQSNFSKTNEGSESNQIEKTSEVKVEDEVEELEEGKTERWTKEESAKVKMDALTDLYKEMESITGLDDNEWIDDWEEMKKPKPPPAYQSLVPCSEEAIEKVVGEAVDVLWSFRRCGQCWDDIQDIPQSYLKAPSDPKASQSEKSYRKLVFELTKSTLQEMFKEESETNPEPSYMKSKGLICPQTPPAVLDTVRPLVSNKLVTLLNPSKVNDAILSVDKRKSDYVDVVLISELREDEPEWVTYDQDEFEVKMKLTDAIFDLLLQETAKAVDKAIGAKKCF</sequence>
<dbReference type="InterPro" id="IPR028750">
    <property type="entry name" value="CEP350/CC187"/>
</dbReference>
<organism evidence="3 4">
    <name type="scientific">Dimorphilus gyrociliatus</name>
    <dbReference type="NCBI Taxonomy" id="2664684"/>
    <lineage>
        <taxon>Eukaryota</taxon>
        <taxon>Metazoa</taxon>
        <taxon>Spiralia</taxon>
        <taxon>Lophotrochozoa</taxon>
        <taxon>Annelida</taxon>
        <taxon>Polychaeta</taxon>
        <taxon>Polychaeta incertae sedis</taxon>
        <taxon>Dinophilidae</taxon>
        <taxon>Dimorphilus</taxon>
    </lineage>
</organism>
<feature type="compositionally biased region" description="Acidic residues" evidence="2">
    <location>
        <begin position="1504"/>
        <end position="1517"/>
    </location>
</feature>
<name>A0A7I8W5T6_9ANNE</name>
<feature type="compositionally biased region" description="Basic and acidic residues" evidence="2">
    <location>
        <begin position="1226"/>
        <end position="1248"/>
    </location>
</feature>
<dbReference type="OrthoDB" id="306254at2759"/>
<keyword evidence="4" id="KW-1185">Reference proteome</keyword>
<feature type="compositionally biased region" description="Low complexity" evidence="2">
    <location>
        <begin position="951"/>
        <end position="962"/>
    </location>
</feature>
<reference evidence="3 4" key="1">
    <citation type="submission" date="2020-08" db="EMBL/GenBank/DDBJ databases">
        <authorList>
            <person name="Hejnol A."/>
        </authorList>
    </citation>
    <scope>NUCLEOTIDE SEQUENCE [LARGE SCALE GENOMIC DNA]</scope>
</reference>
<feature type="compositionally biased region" description="Polar residues" evidence="2">
    <location>
        <begin position="1012"/>
        <end position="1038"/>
    </location>
</feature>
<protein>
    <submittedName>
        <fullName evidence="3">DgyrCDS12213</fullName>
    </submittedName>
</protein>
<keyword evidence="1" id="KW-0175">Coiled coil</keyword>
<dbReference type="EMBL" id="CAJFCJ010000019">
    <property type="protein sequence ID" value="CAD5123906.1"/>
    <property type="molecule type" value="Genomic_DNA"/>
</dbReference>
<feature type="compositionally biased region" description="Basic and acidic residues" evidence="2">
    <location>
        <begin position="1169"/>
        <end position="1180"/>
    </location>
</feature>
<feature type="compositionally biased region" description="Basic and acidic residues" evidence="2">
    <location>
        <begin position="1518"/>
        <end position="1545"/>
    </location>
</feature>
<feature type="compositionally biased region" description="Basic and acidic residues" evidence="2">
    <location>
        <begin position="187"/>
        <end position="198"/>
    </location>
</feature>
<feature type="compositionally biased region" description="Acidic residues" evidence="2">
    <location>
        <begin position="1712"/>
        <end position="1723"/>
    </location>
</feature>
<feature type="compositionally biased region" description="Basic and acidic residues" evidence="2">
    <location>
        <begin position="908"/>
        <end position="918"/>
    </location>
</feature>
<feature type="region of interest" description="Disordered" evidence="2">
    <location>
        <begin position="114"/>
        <end position="135"/>
    </location>
</feature>
<feature type="compositionally biased region" description="Low complexity" evidence="2">
    <location>
        <begin position="1647"/>
        <end position="1683"/>
    </location>
</feature>
<feature type="region of interest" description="Disordered" evidence="2">
    <location>
        <begin position="840"/>
        <end position="867"/>
    </location>
</feature>
<feature type="compositionally biased region" description="Polar residues" evidence="2">
    <location>
        <begin position="1806"/>
        <end position="1820"/>
    </location>
</feature>
<feature type="compositionally biased region" description="Basic and acidic residues" evidence="2">
    <location>
        <begin position="114"/>
        <end position="133"/>
    </location>
</feature>
<evidence type="ECO:0000256" key="1">
    <source>
        <dbReference type="SAM" id="Coils"/>
    </source>
</evidence>
<dbReference type="GO" id="GO:0005813">
    <property type="term" value="C:centrosome"/>
    <property type="evidence" value="ECO:0007669"/>
    <property type="project" value="InterPro"/>
</dbReference>
<feature type="compositionally biased region" description="Basic and acidic residues" evidence="2">
    <location>
        <begin position="1418"/>
        <end position="1430"/>
    </location>
</feature>
<feature type="compositionally biased region" description="Polar residues" evidence="2">
    <location>
        <begin position="919"/>
        <end position="940"/>
    </location>
</feature>
<gene>
    <name evidence="3" type="ORF">DGYR_LOCUS11534</name>
</gene>
<feature type="region of interest" description="Disordered" evidence="2">
    <location>
        <begin position="1226"/>
        <end position="1275"/>
    </location>
</feature>
<feature type="compositionally biased region" description="Polar residues" evidence="2">
    <location>
        <begin position="1448"/>
        <end position="1473"/>
    </location>
</feature>
<feature type="region of interest" description="Disordered" evidence="2">
    <location>
        <begin position="1407"/>
        <end position="1473"/>
    </location>
</feature>
<feature type="region of interest" description="Disordered" evidence="2">
    <location>
        <begin position="1162"/>
        <end position="1188"/>
    </location>
</feature>
<feature type="region of interest" description="Disordered" evidence="2">
    <location>
        <begin position="157"/>
        <end position="216"/>
    </location>
</feature>
<accession>A0A7I8W5T6</accession>
<evidence type="ECO:0000256" key="2">
    <source>
        <dbReference type="SAM" id="MobiDB-lite"/>
    </source>
</evidence>
<dbReference type="Proteomes" id="UP000549394">
    <property type="component" value="Unassembled WGS sequence"/>
</dbReference>
<feature type="coiled-coil region" evidence="1">
    <location>
        <begin position="1289"/>
        <end position="1329"/>
    </location>
</feature>
<feature type="compositionally biased region" description="Basic and acidic residues" evidence="2">
    <location>
        <begin position="1695"/>
        <end position="1704"/>
    </location>
</feature>
<evidence type="ECO:0000313" key="4">
    <source>
        <dbReference type="Proteomes" id="UP000549394"/>
    </source>
</evidence>
<feature type="compositionally biased region" description="Basic and acidic residues" evidence="2">
    <location>
        <begin position="1751"/>
        <end position="1763"/>
    </location>
</feature>
<evidence type="ECO:0000313" key="3">
    <source>
        <dbReference type="EMBL" id="CAD5123906.1"/>
    </source>
</evidence>
<dbReference type="PANTHER" id="PTHR13958">
    <property type="entry name" value="CENTROSOME-ASSOCIATED PROTEIN 350"/>
    <property type="match status" value="1"/>
</dbReference>
<proteinExistence type="predicted"/>
<feature type="region of interest" description="Disordered" evidence="2">
    <location>
        <begin position="1348"/>
        <end position="1385"/>
    </location>
</feature>